<dbReference type="InterPro" id="IPR005119">
    <property type="entry name" value="LysR_subst-bd"/>
</dbReference>
<dbReference type="InterPro" id="IPR036390">
    <property type="entry name" value="WH_DNA-bd_sf"/>
</dbReference>
<dbReference type="Pfam" id="PF00126">
    <property type="entry name" value="HTH_1"/>
    <property type="match status" value="1"/>
</dbReference>
<dbReference type="PROSITE" id="PS50931">
    <property type="entry name" value="HTH_LYSR"/>
    <property type="match status" value="1"/>
</dbReference>
<dbReference type="Gene3D" id="3.40.190.290">
    <property type="match status" value="1"/>
</dbReference>
<comment type="similarity">
    <text evidence="1">Belongs to the LysR transcriptional regulatory family.</text>
</comment>
<evidence type="ECO:0000313" key="6">
    <source>
        <dbReference type="EMBL" id="MFB9949116.1"/>
    </source>
</evidence>
<evidence type="ECO:0000313" key="7">
    <source>
        <dbReference type="Proteomes" id="UP001589692"/>
    </source>
</evidence>
<keyword evidence="7" id="KW-1185">Reference proteome</keyword>
<dbReference type="EMBL" id="JBHMAA010000011">
    <property type="protein sequence ID" value="MFB9949116.1"/>
    <property type="molecule type" value="Genomic_DNA"/>
</dbReference>
<dbReference type="PANTHER" id="PTHR30537">
    <property type="entry name" value="HTH-TYPE TRANSCRIPTIONAL REGULATOR"/>
    <property type="match status" value="1"/>
</dbReference>
<dbReference type="RefSeq" id="WP_377259654.1">
    <property type="nucleotide sequence ID" value="NZ_JBHMAA010000011.1"/>
</dbReference>
<dbReference type="Pfam" id="PF03466">
    <property type="entry name" value="LysR_substrate"/>
    <property type="match status" value="1"/>
</dbReference>
<keyword evidence="4" id="KW-0804">Transcription</keyword>
<name>A0ABV6AEW8_9HYPH</name>
<dbReference type="Gene3D" id="1.10.10.10">
    <property type="entry name" value="Winged helix-like DNA-binding domain superfamily/Winged helix DNA-binding domain"/>
    <property type="match status" value="1"/>
</dbReference>
<evidence type="ECO:0000256" key="3">
    <source>
        <dbReference type="ARBA" id="ARBA00023125"/>
    </source>
</evidence>
<dbReference type="SUPFAM" id="SSF53850">
    <property type="entry name" value="Periplasmic binding protein-like II"/>
    <property type="match status" value="1"/>
</dbReference>
<keyword evidence="3" id="KW-0238">DNA-binding</keyword>
<keyword evidence="2" id="KW-0805">Transcription regulation</keyword>
<evidence type="ECO:0000256" key="2">
    <source>
        <dbReference type="ARBA" id="ARBA00023015"/>
    </source>
</evidence>
<dbReference type="InterPro" id="IPR036388">
    <property type="entry name" value="WH-like_DNA-bd_sf"/>
</dbReference>
<feature type="domain" description="HTH lysR-type" evidence="5">
    <location>
        <begin position="1"/>
        <end position="58"/>
    </location>
</feature>
<protein>
    <submittedName>
        <fullName evidence="6">LysR family transcriptional regulator</fullName>
    </submittedName>
</protein>
<reference evidence="6 7" key="1">
    <citation type="submission" date="2024-09" db="EMBL/GenBank/DDBJ databases">
        <authorList>
            <person name="Sun Q."/>
            <person name="Mori K."/>
        </authorList>
    </citation>
    <scope>NUCLEOTIDE SEQUENCE [LARGE SCALE GENOMIC DNA]</scope>
    <source>
        <strain evidence="6 7">TBRC 4938</strain>
    </source>
</reference>
<dbReference type="PANTHER" id="PTHR30537:SF5">
    <property type="entry name" value="HTH-TYPE TRANSCRIPTIONAL ACTIVATOR TTDR-RELATED"/>
    <property type="match status" value="1"/>
</dbReference>
<dbReference type="CDD" id="cd08422">
    <property type="entry name" value="PBP2_CrgA_like"/>
    <property type="match status" value="1"/>
</dbReference>
<evidence type="ECO:0000256" key="4">
    <source>
        <dbReference type="ARBA" id="ARBA00023163"/>
    </source>
</evidence>
<evidence type="ECO:0000259" key="5">
    <source>
        <dbReference type="PROSITE" id="PS50931"/>
    </source>
</evidence>
<gene>
    <name evidence="6" type="ORF">ACFFP0_09675</name>
</gene>
<comment type="caution">
    <text evidence="6">The sequence shown here is derived from an EMBL/GenBank/DDBJ whole genome shotgun (WGS) entry which is preliminary data.</text>
</comment>
<sequence length="306" mass="32522">MDTNDVRVFTIAVVAGSLAAAARRLGVTPMAASRSLTSLETGLGVRLLHRTTRSLSLTAEGETFLPFAQALVENEEEALARLRPDADGASGMLRMTTSVAFGLKFVAPLVPELLEKNPELRIVLDLSDAHPDLISSGMDLAIRIARLRDSSMIAQKLADSPRILVAAPDYVERHGLPASVDSLIDHQCLPLAGGTHWTFVAGGGEKHVRLASRFSSSSIEGCRSVCLAGGGIALLSAWNVTEDLAAGHLVRISLGDGTPEPLGIWAVYPTNKLLLPKVRVLVSALRASLAAHEAFQTRTERPPSMA</sequence>
<accession>A0ABV6AEW8</accession>
<dbReference type="InterPro" id="IPR000847">
    <property type="entry name" value="LysR_HTH_N"/>
</dbReference>
<dbReference type="Proteomes" id="UP001589692">
    <property type="component" value="Unassembled WGS sequence"/>
</dbReference>
<dbReference type="SUPFAM" id="SSF46785">
    <property type="entry name" value="Winged helix' DNA-binding domain"/>
    <property type="match status" value="1"/>
</dbReference>
<proteinExistence type="inferred from homology"/>
<evidence type="ECO:0000256" key="1">
    <source>
        <dbReference type="ARBA" id="ARBA00009437"/>
    </source>
</evidence>
<dbReference type="InterPro" id="IPR058163">
    <property type="entry name" value="LysR-type_TF_proteobact-type"/>
</dbReference>
<organism evidence="6 7">
    <name type="scientific">Rhizobium puerariae</name>
    <dbReference type="NCBI Taxonomy" id="1585791"/>
    <lineage>
        <taxon>Bacteria</taxon>
        <taxon>Pseudomonadati</taxon>
        <taxon>Pseudomonadota</taxon>
        <taxon>Alphaproteobacteria</taxon>
        <taxon>Hyphomicrobiales</taxon>
        <taxon>Rhizobiaceae</taxon>
        <taxon>Rhizobium/Agrobacterium group</taxon>
        <taxon>Rhizobium</taxon>
    </lineage>
</organism>